<dbReference type="GO" id="GO:0016787">
    <property type="term" value="F:hydrolase activity"/>
    <property type="evidence" value="ECO:0007669"/>
    <property type="project" value="UniProtKB-KW"/>
</dbReference>
<name>A0A0F0KBP7_9MICO</name>
<evidence type="ECO:0000313" key="2">
    <source>
        <dbReference type="EMBL" id="KJL17610.1"/>
    </source>
</evidence>
<dbReference type="PANTHER" id="PTHR43798:SF33">
    <property type="entry name" value="HYDROLASE, PUTATIVE (AFU_ORTHOLOGUE AFUA_2G14860)-RELATED"/>
    <property type="match status" value="1"/>
</dbReference>
<evidence type="ECO:0000259" key="1">
    <source>
        <dbReference type="Pfam" id="PF00561"/>
    </source>
</evidence>
<proteinExistence type="predicted"/>
<accession>A0A0F0KBP7</accession>
<comment type="caution">
    <text evidence="2">The sequence shown here is derived from an EMBL/GenBank/DDBJ whole genome shotgun (WGS) entry which is preliminary data.</text>
</comment>
<dbReference type="InterPro" id="IPR029058">
    <property type="entry name" value="AB_hydrolase_fold"/>
</dbReference>
<dbReference type="SUPFAM" id="SSF53474">
    <property type="entry name" value="alpha/beta-Hydrolases"/>
    <property type="match status" value="1"/>
</dbReference>
<dbReference type="EMBL" id="JYIU01000046">
    <property type="protein sequence ID" value="KJL17610.1"/>
    <property type="molecule type" value="Genomic_DNA"/>
</dbReference>
<protein>
    <submittedName>
        <fullName evidence="2">Putative aminoacrylate hydrolase RutD</fullName>
    </submittedName>
</protein>
<dbReference type="PANTHER" id="PTHR43798">
    <property type="entry name" value="MONOACYLGLYCEROL LIPASE"/>
    <property type="match status" value="1"/>
</dbReference>
<keyword evidence="3" id="KW-1185">Reference proteome</keyword>
<keyword evidence="2" id="KW-0378">Hydrolase</keyword>
<dbReference type="InterPro" id="IPR050266">
    <property type="entry name" value="AB_hydrolase_sf"/>
</dbReference>
<dbReference type="PATRIC" id="fig|104336.4.peg.2749"/>
<dbReference type="Proteomes" id="UP000033572">
    <property type="component" value="Unassembled WGS sequence"/>
</dbReference>
<sequence>MELLLQAGRTVAHHPFDPVRAGKAIVRTSLRRALIVAGSVGTLLAVGLTTTTVVNAVSTETEKDRIETYGRTVSVEGRSMNVAVSGEGDQDVVLLPGFGTASPALDFEPLVAELAQDHRVIVVEPFGYGLSDGTERARTTDNIVDEIHEALQVLEVDRYVVMGHSIAGLYAIEYANRYADEVTAFVGIDSSVPGQPNMDTVFPTGLLAAAKNLGLIRLVAHASGDGLDGLDYDDDAREQMSLLSNRNSLTPTYLDEMNRIRTNFADAAGTGFPVALPVLLFVVADNAGNPDWIDLHESQAAEVDDGTVIPLDGEHYLHHTHAPEIADDFRLWEADRRLLVD</sequence>
<reference evidence="2 3" key="1">
    <citation type="submission" date="2015-02" db="EMBL/GenBank/DDBJ databases">
        <title>Draft genome sequences of ten Microbacterium spp. with emphasis on heavy metal contaminated environments.</title>
        <authorList>
            <person name="Corretto E."/>
        </authorList>
    </citation>
    <scope>NUCLEOTIDE SEQUENCE [LARGE SCALE GENOMIC DNA]</scope>
    <source>
        <strain evidence="2 3">DSM 12966</strain>
    </source>
</reference>
<organism evidence="2 3">
    <name type="scientific">Microbacterium foliorum</name>
    <dbReference type="NCBI Taxonomy" id="104336"/>
    <lineage>
        <taxon>Bacteria</taxon>
        <taxon>Bacillati</taxon>
        <taxon>Actinomycetota</taxon>
        <taxon>Actinomycetes</taxon>
        <taxon>Micrococcales</taxon>
        <taxon>Microbacteriaceae</taxon>
        <taxon>Microbacterium</taxon>
    </lineage>
</organism>
<dbReference type="InterPro" id="IPR000073">
    <property type="entry name" value="AB_hydrolase_1"/>
</dbReference>
<gene>
    <name evidence="2" type="primary">rutD_3</name>
    <name evidence="2" type="ORF">RN50_02707</name>
</gene>
<dbReference type="Gene3D" id="3.40.50.1820">
    <property type="entry name" value="alpha/beta hydrolase"/>
    <property type="match status" value="1"/>
</dbReference>
<dbReference type="Pfam" id="PF00561">
    <property type="entry name" value="Abhydrolase_1"/>
    <property type="match status" value="1"/>
</dbReference>
<feature type="domain" description="AB hydrolase-1" evidence="1">
    <location>
        <begin position="92"/>
        <end position="196"/>
    </location>
</feature>
<dbReference type="AlphaFoldDB" id="A0A0F0KBP7"/>
<evidence type="ECO:0000313" key="3">
    <source>
        <dbReference type="Proteomes" id="UP000033572"/>
    </source>
</evidence>
<dbReference type="GO" id="GO:0016020">
    <property type="term" value="C:membrane"/>
    <property type="evidence" value="ECO:0007669"/>
    <property type="project" value="TreeGrafter"/>
</dbReference>